<evidence type="ECO:0000256" key="4">
    <source>
        <dbReference type="ARBA" id="ARBA00023212"/>
    </source>
</evidence>
<dbReference type="SUPFAM" id="SSF52540">
    <property type="entry name" value="P-loop containing nucleoside triphosphate hydrolases"/>
    <property type="match status" value="1"/>
</dbReference>
<keyword evidence="2 5" id="KW-0547">Nucleotide-binding</keyword>
<dbReference type="PANTHER" id="PTHR47968:SF73">
    <property type="entry name" value="KINESIN-LIKE PROTEIN"/>
    <property type="match status" value="1"/>
</dbReference>
<evidence type="ECO:0000256" key="5">
    <source>
        <dbReference type="PROSITE-ProRule" id="PRU00283"/>
    </source>
</evidence>
<comment type="caution">
    <text evidence="7">The sequence shown here is derived from an EMBL/GenBank/DDBJ whole genome shotgun (WGS) entry which is preliminary data.</text>
</comment>
<keyword evidence="4" id="KW-0206">Cytoskeleton</keyword>
<dbReference type="GO" id="GO:0003777">
    <property type="term" value="F:microtubule motor activity"/>
    <property type="evidence" value="ECO:0007669"/>
    <property type="project" value="InterPro"/>
</dbReference>
<dbReference type="SMART" id="SM00129">
    <property type="entry name" value="KISc"/>
    <property type="match status" value="1"/>
</dbReference>
<dbReference type="GO" id="GO:0005856">
    <property type="term" value="C:cytoskeleton"/>
    <property type="evidence" value="ECO:0007669"/>
    <property type="project" value="UniProtKB-SubCell"/>
</dbReference>
<keyword evidence="8" id="KW-1185">Reference proteome</keyword>
<evidence type="ECO:0000256" key="2">
    <source>
        <dbReference type="ARBA" id="ARBA00022741"/>
    </source>
</evidence>
<comment type="subcellular location">
    <subcellularLocation>
        <location evidence="1">Cytoplasm</location>
        <location evidence="1">Cytoskeleton</location>
    </subcellularLocation>
</comment>
<dbReference type="Gene3D" id="3.40.850.10">
    <property type="entry name" value="Kinesin motor domain"/>
    <property type="match status" value="2"/>
</dbReference>
<dbReference type="PROSITE" id="PS50067">
    <property type="entry name" value="KINESIN_MOTOR_2"/>
    <property type="match status" value="2"/>
</dbReference>
<dbReference type="InterPro" id="IPR001752">
    <property type="entry name" value="Kinesin_motor_dom"/>
</dbReference>
<dbReference type="PRINTS" id="PR00380">
    <property type="entry name" value="KINESINHEAVY"/>
</dbReference>
<keyword evidence="5" id="KW-0505">Motor protein</keyword>
<protein>
    <submittedName>
        <fullName evidence="7">Kinesin-like protein KIF18A</fullName>
    </submittedName>
</protein>
<keyword evidence="4" id="KW-0963">Cytoplasm</keyword>
<dbReference type="Pfam" id="PF00225">
    <property type="entry name" value="Kinesin"/>
    <property type="match status" value="2"/>
</dbReference>
<name>V8NSY7_OPHHA</name>
<evidence type="ECO:0000313" key="7">
    <source>
        <dbReference type="EMBL" id="ETE65051.1"/>
    </source>
</evidence>
<reference evidence="7 8" key="1">
    <citation type="journal article" date="2013" name="Proc. Natl. Acad. Sci. U.S.A.">
        <title>The king cobra genome reveals dynamic gene evolution and adaptation in the snake venom system.</title>
        <authorList>
            <person name="Vonk F.J."/>
            <person name="Casewell N.R."/>
            <person name="Henkel C.V."/>
            <person name="Heimberg A.M."/>
            <person name="Jansen H.J."/>
            <person name="McCleary R.J."/>
            <person name="Kerkkamp H.M."/>
            <person name="Vos R.A."/>
            <person name="Guerreiro I."/>
            <person name="Calvete J.J."/>
            <person name="Wuster W."/>
            <person name="Woods A.E."/>
            <person name="Logan J.M."/>
            <person name="Harrison R.A."/>
            <person name="Castoe T.A."/>
            <person name="de Koning A.P."/>
            <person name="Pollock D.D."/>
            <person name="Yandell M."/>
            <person name="Calderon D."/>
            <person name="Renjifo C."/>
            <person name="Currier R.B."/>
            <person name="Salgado D."/>
            <person name="Pla D."/>
            <person name="Sanz L."/>
            <person name="Hyder A.S."/>
            <person name="Ribeiro J.M."/>
            <person name="Arntzen J.W."/>
            <person name="van den Thillart G.E."/>
            <person name="Boetzer M."/>
            <person name="Pirovano W."/>
            <person name="Dirks R.P."/>
            <person name="Spaink H.P."/>
            <person name="Duboule D."/>
            <person name="McGlinn E."/>
            <person name="Kini R.M."/>
            <person name="Richardson M.K."/>
        </authorList>
    </citation>
    <scope>NUCLEOTIDE SEQUENCE</scope>
    <source>
        <tissue evidence="7">Blood</tissue>
    </source>
</reference>
<gene>
    <name evidence="7" type="primary">KIF18A</name>
    <name evidence="7" type="ORF">L345_09177</name>
</gene>
<dbReference type="InterPro" id="IPR027640">
    <property type="entry name" value="Kinesin-like_fam"/>
</dbReference>
<evidence type="ECO:0000313" key="8">
    <source>
        <dbReference type="Proteomes" id="UP000018936"/>
    </source>
</evidence>
<dbReference type="GO" id="GO:0007018">
    <property type="term" value="P:microtubule-based movement"/>
    <property type="evidence" value="ECO:0007669"/>
    <property type="project" value="InterPro"/>
</dbReference>
<organism evidence="7 8">
    <name type="scientific">Ophiophagus hannah</name>
    <name type="common">King cobra</name>
    <name type="synonym">Naja hannah</name>
    <dbReference type="NCBI Taxonomy" id="8665"/>
    <lineage>
        <taxon>Eukaryota</taxon>
        <taxon>Metazoa</taxon>
        <taxon>Chordata</taxon>
        <taxon>Craniata</taxon>
        <taxon>Vertebrata</taxon>
        <taxon>Euteleostomi</taxon>
        <taxon>Lepidosauria</taxon>
        <taxon>Squamata</taxon>
        <taxon>Bifurcata</taxon>
        <taxon>Unidentata</taxon>
        <taxon>Episquamata</taxon>
        <taxon>Toxicofera</taxon>
        <taxon>Serpentes</taxon>
        <taxon>Colubroidea</taxon>
        <taxon>Elapidae</taxon>
        <taxon>Elapinae</taxon>
        <taxon>Ophiophagus</taxon>
    </lineage>
</organism>
<feature type="domain" description="Kinesin motor" evidence="6">
    <location>
        <begin position="235"/>
        <end position="290"/>
    </location>
</feature>
<keyword evidence="3 5" id="KW-0067">ATP-binding</keyword>
<dbReference type="Proteomes" id="UP000018936">
    <property type="component" value="Unassembled WGS sequence"/>
</dbReference>
<comment type="similarity">
    <text evidence="5">Belongs to the TRAFAC class myosin-kinesin ATPase superfamily. Kinesin family.</text>
</comment>
<evidence type="ECO:0000259" key="6">
    <source>
        <dbReference type="PROSITE" id="PS50067"/>
    </source>
</evidence>
<evidence type="ECO:0000256" key="1">
    <source>
        <dbReference type="ARBA" id="ARBA00004245"/>
    </source>
</evidence>
<comment type="caution">
    <text evidence="5">Lacks conserved residue(s) required for the propagation of feature annotation.</text>
</comment>
<feature type="binding site" evidence="5">
    <location>
        <begin position="114"/>
        <end position="121"/>
    </location>
    <ligand>
        <name>ATP</name>
        <dbReference type="ChEBI" id="CHEBI:30616"/>
    </ligand>
</feature>
<dbReference type="OrthoDB" id="3176171at2759"/>
<dbReference type="InterPro" id="IPR036961">
    <property type="entry name" value="Kinesin_motor_dom_sf"/>
</dbReference>
<sequence length="651" mass="74428">MSATDEENVCNHIKVVIRVRPENLKERNGNFQKVVQVVDKHILVFDPKVEEVSFFHGKKLPNRDITKRQNKDLKFVFDAIFDEHSTQLEIFEDTTKTFLDGFLNGYNCTVLAYGATGAGKTHTMLGSPEDPGVMYLSMMELYNSIDRIKEEKHCAIAVSYLEVYNEQIRDLLVNSGPLAVREDSQKGVFVHGLTLHQPKSADEILQMLDYGNKNRTQHPTDVNASSSRSHAVFQRKNQHIPYRNSKLTRLLKDSLGGNCRTIIIAAISPSSLFFDDTYNTLKYANRAKDIKSSIKSNVVSLDSHISQYVKICKQQEKEILMLKEKLKIYEMGEISVPSNQDTAISTNQQQVEKSSYIVYNFDFNFKFFKDLQRDLQCCHLKLEIQDLKTQIEYMKTLASQQEQQYKQTEKILNFSLPVLVKQYIALKRMQLANGVIEDDFRELKQLIHREKAVIWADQIAEEESDQNDQLMMSAVMSFPQLVSYRNTPCNTPHNLMVEKVKTSAQLEAEYGMPLHKRARRKLMASPLTIQSLEDSSQSCPNPVVDSLSEAFCPITYTPEVCKKPVEILCTGTVIKKVPHTATLEKMSHMAQIQERLKQSSTEDVTYNVTPEYHMNSTMLCKNNTDSIASPDAARSKSEASNSRSVLQRYFM</sequence>
<proteinExistence type="inferred from homology"/>
<dbReference type="EMBL" id="AZIM01002006">
    <property type="protein sequence ID" value="ETE65051.1"/>
    <property type="molecule type" value="Genomic_DNA"/>
</dbReference>
<dbReference type="GO" id="GO:0005524">
    <property type="term" value="F:ATP binding"/>
    <property type="evidence" value="ECO:0007669"/>
    <property type="project" value="UniProtKB-UniRule"/>
</dbReference>
<dbReference type="PANTHER" id="PTHR47968">
    <property type="entry name" value="CENTROMERE PROTEIN E"/>
    <property type="match status" value="1"/>
</dbReference>
<dbReference type="AlphaFoldDB" id="V8NSY7"/>
<dbReference type="GO" id="GO:0008017">
    <property type="term" value="F:microtubule binding"/>
    <property type="evidence" value="ECO:0007669"/>
    <property type="project" value="InterPro"/>
</dbReference>
<evidence type="ECO:0000256" key="3">
    <source>
        <dbReference type="ARBA" id="ARBA00022840"/>
    </source>
</evidence>
<dbReference type="InterPro" id="IPR027417">
    <property type="entry name" value="P-loop_NTPase"/>
</dbReference>
<accession>V8NSY7</accession>
<feature type="domain" description="Kinesin motor" evidence="6">
    <location>
        <begin position="12"/>
        <end position="234"/>
    </location>
</feature>